<name>A0ABZ2CIS6_9BACI</name>
<dbReference type="RefSeq" id="WP_338452541.1">
    <property type="nucleotide sequence ID" value="NZ_CP137640.1"/>
</dbReference>
<organism evidence="2 3">
    <name type="scientific">Niallia oryzisoli</name>
    <dbReference type="NCBI Taxonomy" id="1737571"/>
    <lineage>
        <taxon>Bacteria</taxon>
        <taxon>Bacillati</taxon>
        <taxon>Bacillota</taxon>
        <taxon>Bacilli</taxon>
        <taxon>Bacillales</taxon>
        <taxon>Bacillaceae</taxon>
        <taxon>Niallia</taxon>
    </lineage>
</organism>
<accession>A0ABZ2CIS6</accession>
<proteinExistence type="predicted"/>
<dbReference type="EMBL" id="CP137640">
    <property type="protein sequence ID" value="WVX83664.1"/>
    <property type="molecule type" value="Genomic_DNA"/>
</dbReference>
<protein>
    <recommendedName>
        <fullName evidence="1">DUF6884 domain-containing protein</fullName>
    </recommendedName>
</protein>
<dbReference type="InterPro" id="IPR049251">
    <property type="entry name" value="DUF6884"/>
</dbReference>
<evidence type="ECO:0000259" key="1">
    <source>
        <dbReference type="Pfam" id="PF21818"/>
    </source>
</evidence>
<evidence type="ECO:0000313" key="3">
    <source>
        <dbReference type="Proteomes" id="UP001357223"/>
    </source>
</evidence>
<gene>
    <name evidence="2" type="ORF">R4Z09_12070</name>
</gene>
<sequence length="140" mass="16277">MKIALVSCTKQKKEFPCSAEEMYMPSTLFKKITSYIKQTDIDDWYILSAKYGLLNKNTIISPYDVTLVTMIAEERREWADRVGEELISEFTNQPEIYFFAGEKYRQYLVPILENAGSKCHVPLKGMQIGEQLQYLSNQIQ</sequence>
<feature type="domain" description="DUF6884" evidence="1">
    <location>
        <begin position="3"/>
        <end position="136"/>
    </location>
</feature>
<reference evidence="2 3" key="1">
    <citation type="submission" date="2023-10" db="EMBL/GenBank/DDBJ databases">
        <title>Niallia locisalis sp.nov. isolated from a salt pond sample.</title>
        <authorList>
            <person name="Li X.-J."/>
            <person name="Dong L."/>
        </authorList>
    </citation>
    <scope>NUCLEOTIDE SEQUENCE [LARGE SCALE GENOMIC DNA]</scope>
    <source>
        <strain evidence="2 3">DSM 29761</strain>
    </source>
</reference>
<evidence type="ECO:0000313" key="2">
    <source>
        <dbReference type="EMBL" id="WVX83664.1"/>
    </source>
</evidence>
<keyword evidence="3" id="KW-1185">Reference proteome</keyword>
<dbReference type="Proteomes" id="UP001357223">
    <property type="component" value="Chromosome"/>
</dbReference>
<dbReference type="Pfam" id="PF21818">
    <property type="entry name" value="DUF6884"/>
    <property type="match status" value="1"/>
</dbReference>